<dbReference type="Proteomes" id="UP001107961">
    <property type="component" value="Unassembled WGS sequence"/>
</dbReference>
<dbReference type="InterPro" id="IPR027417">
    <property type="entry name" value="P-loop_NTPase"/>
</dbReference>
<dbReference type="KEGG" id="axe:P40_06720"/>
<protein>
    <submittedName>
        <fullName evidence="2">AAA family ATPase</fullName>
    </submittedName>
</protein>
<dbReference type="AlphaFoldDB" id="A0A9Q3ZGF0"/>
<sequence length="197" mass="22462">MLTHRLPHGGAIVLSGGPGAGKTSLLQALAGLGYLTVTESGRAVIRQQRALAGDALPWRNRQAFAAAMLDRDRRQYRRYSRRGGPVFFDRGVVDVLGYARLERLRESATLRWAARRYRYAPEVLMLPPWPDIYRHDQERKQTLAEAERTFQVLWDTYLDQGYRPLLVPRGTIRERRDWVLSHLGLACSPIHDAPGKC</sequence>
<dbReference type="Pfam" id="PF13521">
    <property type="entry name" value="AAA_28"/>
    <property type="match status" value="1"/>
</dbReference>
<evidence type="ECO:0000313" key="3">
    <source>
        <dbReference type="Proteomes" id="UP001107961"/>
    </source>
</evidence>
<dbReference type="GeneID" id="94686106"/>
<dbReference type="InterPro" id="IPR038727">
    <property type="entry name" value="NadR/Ttd14_AAA_dom"/>
</dbReference>
<reference evidence="2" key="1">
    <citation type="submission" date="2022-01" db="EMBL/GenBank/DDBJ databases">
        <authorList>
            <person name="Karlyshev A.V."/>
            <person name="Jaspars M."/>
        </authorList>
    </citation>
    <scope>NUCLEOTIDE SEQUENCE</scope>
    <source>
        <strain evidence="2">AGSA3-2</strain>
    </source>
</reference>
<proteinExistence type="predicted"/>
<evidence type="ECO:0000313" key="2">
    <source>
        <dbReference type="EMBL" id="MCE7510901.1"/>
    </source>
</evidence>
<comment type="caution">
    <text evidence="2">The sequence shown here is derived from an EMBL/GenBank/DDBJ whole genome shotgun (WGS) entry which is preliminary data.</text>
</comment>
<organism evidence="2 3">
    <name type="scientific">Alloalcanivorax xenomutans</name>
    <dbReference type="NCBI Taxonomy" id="1094342"/>
    <lineage>
        <taxon>Bacteria</taxon>
        <taxon>Pseudomonadati</taxon>
        <taxon>Pseudomonadota</taxon>
        <taxon>Gammaproteobacteria</taxon>
        <taxon>Oceanospirillales</taxon>
        <taxon>Alcanivoracaceae</taxon>
        <taxon>Alloalcanivorax</taxon>
    </lineage>
</organism>
<name>A0A9Q3ZGF0_9GAMM</name>
<feature type="domain" description="NadR/Ttd14 AAA" evidence="1">
    <location>
        <begin position="12"/>
        <end position="175"/>
    </location>
</feature>
<dbReference type="RefSeq" id="WP_022995526.1">
    <property type="nucleotide sequence ID" value="NZ_CBDDTQ010000001.1"/>
</dbReference>
<accession>A0A9Q3ZGF0</accession>
<evidence type="ECO:0000259" key="1">
    <source>
        <dbReference type="Pfam" id="PF13521"/>
    </source>
</evidence>
<dbReference type="SUPFAM" id="SSF52540">
    <property type="entry name" value="P-loop containing nucleoside triphosphate hydrolases"/>
    <property type="match status" value="1"/>
</dbReference>
<gene>
    <name evidence="2" type="ORF">LZG35_19875</name>
</gene>
<keyword evidence="3" id="KW-1185">Reference proteome</keyword>
<dbReference type="Gene3D" id="3.40.50.300">
    <property type="entry name" value="P-loop containing nucleotide triphosphate hydrolases"/>
    <property type="match status" value="1"/>
</dbReference>
<dbReference type="EMBL" id="JAJVKT010000033">
    <property type="protein sequence ID" value="MCE7510901.1"/>
    <property type="molecule type" value="Genomic_DNA"/>
</dbReference>